<proteinExistence type="predicted"/>
<feature type="compositionally biased region" description="Pro residues" evidence="1">
    <location>
        <begin position="175"/>
        <end position="184"/>
    </location>
</feature>
<evidence type="ECO:0000256" key="1">
    <source>
        <dbReference type="SAM" id="MobiDB-lite"/>
    </source>
</evidence>
<feature type="transmembrane region" description="Helical" evidence="2">
    <location>
        <begin position="137"/>
        <end position="160"/>
    </location>
</feature>
<dbReference type="Proteomes" id="UP001500013">
    <property type="component" value="Unassembled WGS sequence"/>
</dbReference>
<dbReference type="EMBL" id="BAAAPU010000012">
    <property type="protein sequence ID" value="GAA1993874.1"/>
    <property type="molecule type" value="Genomic_DNA"/>
</dbReference>
<evidence type="ECO:0008006" key="5">
    <source>
        <dbReference type="Google" id="ProtNLM"/>
    </source>
</evidence>
<keyword evidence="2" id="KW-1133">Transmembrane helix</keyword>
<keyword evidence="2" id="KW-0472">Membrane</keyword>
<reference evidence="3 4" key="1">
    <citation type="journal article" date="2019" name="Int. J. Syst. Evol. Microbiol.">
        <title>The Global Catalogue of Microorganisms (GCM) 10K type strain sequencing project: providing services to taxonomists for standard genome sequencing and annotation.</title>
        <authorList>
            <consortium name="The Broad Institute Genomics Platform"/>
            <consortium name="The Broad Institute Genome Sequencing Center for Infectious Disease"/>
            <person name="Wu L."/>
            <person name="Ma J."/>
        </authorList>
    </citation>
    <scope>NUCLEOTIDE SEQUENCE [LARGE SCALE GENOMIC DNA]</scope>
    <source>
        <strain evidence="3 4">JCM 15628</strain>
    </source>
</reference>
<gene>
    <name evidence="3" type="ORF">GCM10009817_40190</name>
</gene>
<accession>A0ABN2SXE5</accession>
<keyword evidence="4" id="KW-1185">Reference proteome</keyword>
<sequence>MRFLLAGLLAIAAGAVAFLLLGVADTAVTASLQSAARGPASGFSATVHPGTYAVFSLEGAAVSDVSVTAPDGGRLAVTPSSEAFTWGPHREGLQVGSFEVPMGAGLTDYRVAATPAAGSGEVTLAVTTFDVVGFNRLVASGAIGILVVNVGVAAALLILWPPRASSGRPGRRPSRPTPAPPEAG</sequence>
<protein>
    <recommendedName>
        <fullName evidence="5">Methionine-rich copper-binding protein CopC</fullName>
    </recommendedName>
</protein>
<name>A0ABN2SXE5_9MICO</name>
<feature type="region of interest" description="Disordered" evidence="1">
    <location>
        <begin position="165"/>
        <end position="184"/>
    </location>
</feature>
<organism evidence="3 4">
    <name type="scientific">Terrabacter lapilli</name>
    <dbReference type="NCBI Taxonomy" id="436231"/>
    <lineage>
        <taxon>Bacteria</taxon>
        <taxon>Bacillati</taxon>
        <taxon>Actinomycetota</taxon>
        <taxon>Actinomycetes</taxon>
        <taxon>Micrococcales</taxon>
        <taxon>Intrasporangiaceae</taxon>
        <taxon>Terrabacter</taxon>
    </lineage>
</organism>
<evidence type="ECO:0000256" key="2">
    <source>
        <dbReference type="SAM" id="Phobius"/>
    </source>
</evidence>
<keyword evidence="2" id="KW-0812">Transmembrane</keyword>
<evidence type="ECO:0000313" key="3">
    <source>
        <dbReference type="EMBL" id="GAA1993874.1"/>
    </source>
</evidence>
<evidence type="ECO:0000313" key="4">
    <source>
        <dbReference type="Proteomes" id="UP001500013"/>
    </source>
</evidence>
<comment type="caution">
    <text evidence="3">The sequence shown here is derived from an EMBL/GenBank/DDBJ whole genome shotgun (WGS) entry which is preliminary data.</text>
</comment>